<organism evidence="1 2">
    <name type="scientific">Flavimaribacter sediminis</name>
    <dbReference type="NCBI Taxonomy" id="2865987"/>
    <lineage>
        <taxon>Bacteria</taxon>
        <taxon>Pseudomonadati</taxon>
        <taxon>Pseudomonadota</taxon>
        <taxon>Alphaproteobacteria</taxon>
        <taxon>Hyphomicrobiales</taxon>
        <taxon>Rhizobiaceae</taxon>
        <taxon>Flavimaribacter</taxon>
    </lineage>
</organism>
<dbReference type="AlphaFoldDB" id="A0AAE2ZNL3"/>
<reference evidence="1" key="1">
    <citation type="submission" date="2021-08" db="EMBL/GenBank/DDBJ databases">
        <title>Hoeflea bacterium WL0058 sp. nov., isolated from the sediment.</title>
        <authorList>
            <person name="Wang L."/>
            <person name="Zhang D."/>
        </authorList>
    </citation>
    <scope>NUCLEOTIDE SEQUENCE</scope>
    <source>
        <strain evidence="1">WL0058</strain>
    </source>
</reference>
<proteinExistence type="predicted"/>
<accession>A0AAE2ZNL3</accession>
<dbReference type="Proteomes" id="UP001196509">
    <property type="component" value="Unassembled WGS sequence"/>
</dbReference>
<keyword evidence="2" id="KW-1185">Reference proteome</keyword>
<sequence>MAEGCGENKWLPVDFPALATKRLPALEMRSGSFQGGKHWWTIDETTPSEGKRFVAVSSYLACMTAKDSIGPGRCDKTRSRKTSMDAYARKWSGYLPIKICLDHEAM</sequence>
<evidence type="ECO:0000313" key="1">
    <source>
        <dbReference type="EMBL" id="MBW8637872.1"/>
    </source>
</evidence>
<name>A0AAE2ZNL3_9HYPH</name>
<dbReference type="RefSeq" id="WP_220228545.1">
    <property type="nucleotide sequence ID" value="NZ_JAICBX010000002.1"/>
</dbReference>
<protein>
    <submittedName>
        <fullName evidence="1">Uncharacterized protein</fullName>
    </submittedName>
</protein>
<dbReference type="EMBL" id="JAICBX010000002">
    <property type="protein sequence ID" value="MBW8637872.1"/>
    <property type="molecule type" value="Genomic_DNA"/>
</dbReference>
<gene>
    <name evidence="1" type="ORF">K1W69_11795</name>
</gene>
<comment type="caution">
    <text evidence="1">The sequence shown here is derived from an EMBL/GenBank/DDBJ whole genome shotgun (WGS) entry which is preliminary data.</text>
</comment>
<evidence type="ECO:0000313" key="2">
    <source>
        <dbReference type="Proteomes" id="UP001196509"/>
    </source>
</evidence>